<evidence type="ECO:0000313" key="6">
    <source>
        <dbReference type="EMBL" id="MBI0320005.1"/>
    </source>
</evidence>
<evidence type="ECO:0000256" key="1">
    <source>
        <dbReference type="ARBA" id="ARBA00004792"/>
    </source>
</evidence>
<dbReference type="Pfam" id="PF21089">
    <property type="entry name" value="PKS_DH_N"/>
    <property type="match status" value="1"/>
</dbReference>
<evidence type="ECO:0000256" key="3">
    <source>
        <dbReference type="ARBA" id="ARBA00023268"/>
    </source>
</evidence>
<dbReference type="Proteomes" id="UP000638849">
    <property type="component" value="Unassembled WGS sequence"/>
</dbReference>
<dbReference type="PROSITE" id="PS52019">
    <property type="entry name" value="PKS_MFAS_DH"/>
    <property type="match status" value="1"/>
</dbReference>
<dbReference type="Pfam" id="PF00698">
    <property type="entry name" value="Acyl_transf_1"/>
    <property type="match status" value="1"/>
</dbReference>
<dbReference type="InterPro" id="IPR042104">
    <property type="entry name" value="PKS_dehydratase_sf"/>
</dbReference>
<protein>
    <submittedName>
        <fullName evidence="6">Polyketide synthase dehydratase domain-containing protein</fullName>
    </submittedName>
</protein>
<dbReference type="SMART" id="SM00826">
    <property type="entry name" value="PKS_DH"/>
    <property type="match status" value="1"/>
</dbReference>
<organism evidence="6 7">
    <name type="scientific">Streptomyces javensis</name>
    <dbReference type="NCBI Taxonomy" id="114698"/>
    <lineage>
        <taxon>Bacteria</taxon>
        <taxon>Bacillati</taxon>
        <taxon>Actinomycetota</taxon>
        <taxon>Actinomycetes</taxon>
        <taxon>Kitasatosporales</taxon>
        <taxon>Streptomycetaceae</taxon>
        <taxon>Streptomyces</taxon>
        <taxon>Streptomyces violaceusniger group</taxon>
    </lineage>
</organism>
<evidence type="ECO:0000256" key="4">
    <source>
        <dbReference type="PROSITE-ProRule" id="PRU01363"/>
    </source>
</evidence>
<comment type="pathway">
    <text evidence="1">Antibiotic biosynthesis.</text>
</comment>
<comment type="caution">
    <text evidence="6">The sequence shown here is derived from an EMBL/GenBank/DDBJ whole genome shotgun (WGS) entry which is preliminary data.</text>
</comment>
<keyword evidence="7" id="KW-1185">Reference proteome</keyword>
<name>A0ABS0RSV8_9ACTN</name>
<sequence>VSAASGAVPFYSTLEARVVDTAELDGGYWYRNLRQTVRFGEVIAALAAEGHRVFVEVSPHPVLGLAIAQAGEDLVAVGSLQRGDGGRGRWLTALAGVYTAGVEVDWAAATADEGRAVKVGLPTYPFQHQRYWLKTATGRGDASTAGQRRSGHPLLAAEVWLAEGDGLVLTGQLSLSAMPWLADHTVHGTVLMAGTAFVDLAVHAGDLAGCGVLEELTLQEPLLLPGSGGVQLQVRVTDGEDGPRTVTISSREGEGEWVRHAVGVLAPAGSEPVPAALAAWPPAGAESVPVDGAYETFAQRGYGYGPAFQGLRQVWRAGDTVYVEAELPEAAEADVAGFGLHPALLDAALHGLLAVGDGSGGTGLPFAWSGVRLLAGGARQLRVVLARESGGVSVTAFDSVGEPVLHARSLAMREAAVGQVSGSDRQVRQSLFTVDWVPLTVQAPVGAVQWARHG</sequence>
<feature type="non-terminal residue" evidence="6">
    <location>
        <position position="454"/>
    </location>
</feature>
<feature type="non-terminal residue" evidence="6">
    <location>
        <position position="1"/>
    </location>
</feature>
<dbReference type="PANTHER" id="PTHR43775">
    <property type="entry name" value="FATTY ACID SYNTHASE"/>
    <property type="match status" value="1"/>
</dbReference>
<feature type="active site" description="Proton acceptor; for dehydratase activity" evidence="4">
    <location>
        <position position="184"/>
    </location>
</feature>
<dbReference type="InterPro" id="IPR049900">
    <property type="entry name" value="PKS_mFAS_DH"/>
</dbReference>
<keyword evidence="2" id="KW-0808">Transferase</keyword>
<dbReference type="InterPro" id="IPR049552">
    <property type="entry name" value="PKS_DH_N"/>
</dbReference>
<dbReference type="PANTHER" id="PTHR43775:SF51">
    <property type="entry name" value="INACTIVE PHENOLPHTHIOCEROL SYNTHESIS POLYKETIDE SYNTHASE TYPE I PKS1-RELATED"/>
    <property type="match status" value="1"/>
</dbReference>
<accession>A0ABS0RSV8</accession>
<dbReference type="InterPro" id="IPR049551">
    <property type="entry name" value="PKS_DH_C"/>
</dbReference>
<dbReference type="SUPFAM" id="SSF52151">
    <property type="entry name" value="FabD/lysophospholipase-like"/>
    <property type="match status" value="1"/>
</dbReference>
<dbReference type="Gene3D" id="3.40.366.10">
    <property type="entry name" value="Malonyl-Coenzyme A Acyl Carrier Protein, domain 2"/>
    <property type="match status" value="1"/>
</dbReference>
<dbReference type="InterPro" id="IPR020807">
    <property type="entry name" value="PKS_DH"/>
</dbReference>
<keyword evidence="3" id="KW-0511">Multifunctional enzyme</keyword>
<dbReference type="RefSeq" id="WP_198282387.1">
    <property type="nucleotide sequence ID" value="NZ_JAEEAQ010001120.1"/>
</dbReference>
<dbReference type="EMBL" id="JAEEAQ010001120">
    <property type="protein sequence ID" value="MBI0320005.1"/>
    <property type="molecule type" value="Genomic_DNA"/>
</dbReference>
<dbReference type="InterPro" id="IPR001227">
    <property type="entry name" value="Ac_transferase_dom_sf"/>
</dbReference>
<evidence type="ECO:0000256" key="2">
    <source>
        <dbReference type="ARBA" id="ARBA00022679"/>
    </source>
</evidence>
<dbReference type="Gene3D" id="3.30.70.3290">
    <property type="match status" value="1"/>
</dbReference>
<dbReference type="Gene3D" id="3.10.129.110">
    <property type="entry name" value="Polyketide synthase dehydratase"/>
    <property type="match status" value="1"/>
</dbReference>
<dbReference type="InterPro" id="IPR014043">
    <property type="entry name" value="Acyl_transferase_dom"/>
</dbReference>
<evidence type="ECO:0000259" key="5">
    <source>
        <dbReference type="PROSITE" id="PS52019"/>
    </source>
</evidence>
<feature type="region of interest" description="C-terminal hotdog fold" evidence="4">
    <location>
        <begin position="285"/>
        <end position="421"/>
    </location>
</feature>
<evidence type="ECO:0000313" key="7">
    <source>
        <dbReference type="Proteomes" id="UP000638849"/>
    </source>
</evidence>
<feature type="domain" description="PKS/mFAS DH" evidence="5">
    <location>
        <begin position="152"/>
        <end position="421"/>
    </location>
</feature>
<dbReference type="InterPro" id="IPR050091">
    <property type="entry name" value="PKS_NRPS_Biosynth_Enz"/>
</dbReference>
<reference evidence="6 7" key="1">
    <citation type="submission" date="2020-12" db="EMBL/GenBank/DDBJ databases">
        <authorList>
            <person name="Kusuma A.B."/>
            <person name="Nouioui I."/>
            <person name="Goodfellow M."/>
        </authorList>
    </citation>
    <scope>NUCLEOTIDE SEQUENCE [LARGE SCALE GENOMIC DNA]</scope>
    <source>
        <strain evidence="6 7">DSM 41764</strain>
    </source>
</reference>
<feature type="active site" description="Proton donor; for dehydratase activity" evidence="4">
    <location>
        <position position="346"/>
    </location>
</feature>
<gene>
    <name evidence="6" type="ORF">JBF12_45080</name>
</gene>
<feature type="region of interest" description="N-terminal hotdog fold" evidence="4">
    <location>
        <begin position="152"/>
        <end position="272"/>
    </location>
</feature>
<dbReference type="Pfam" id="PF14765">
    <property type="entry name" value="PS-DH"/>
    <property type="match status" value="1"/>
</dbReference>
<proteinExistence type="predicted"/>
<dbReference type="InterPro" id="IPR016035">
    <property type="entry name" value="Acyl_Trfase/lysoPLipase"/>
</dbReference>